<dbReference type="EMBL" id="BNCP01000004">
    <property type="protein sequence ID" value="GIL73034.1"/>
    <property type="molecule type" value="Genomic_DNA"/>
</dbReference>
<evidence type="ECO:0000256" key="1">
    <source>
        <dbReference type="SAM" id="MobiDB-lite"/>
    </source>
</evidence>
<proteinExistence type="predicted"/>
<feature type="compositionally biased region" description="Basic and acidic residues" evidence="1">
    <location>
        <begin position="127"/>
        <end position="136"/>
    </location>
</feature>
<evidence type="ECO:0000313" key="3">
    <source>
        <dbReference type="Proteomes" id="UP000747110"/>
    </source>
</evidence>
<dbReference type="Proteomes" id="UP000747110">
    <property type="component" value="Unassembled WGS sequence"/>
</dbReference>
<gene>
    <name evidence="2" type="ORF">Vretifemale_3269</name>
</gene>
<organism evidence="2 3">
    <name type="scientific">Volvox reticuliferus</name>
    <dbReference type="NCBI Taxonomy" id="1737510"/>
    <lineage>
        <taxon>Eukaryota</taxon>
        <taxon>Viridiplantae</taxon>
        <taxon>Chlorophyta</taxon>
        <taxon>core chlorophytes</taxon>
        <taxon>Chlorophyceae</taxon>
        <taxon>CS clade</taxon>
        <taxon>Chlamydomonadales</taxon>
        <taxon>Volvocaceae</taxon>
        <taxon>Volvox</taxon>
    </lineage>
</organism>
<reference evidence="2" key="1">
    <citation type="journal article" date="2021" name="Proc. Natl. Acad. Sci. U.S.A.">
        <title>Three genomes in the algal genus Volvox reveal the fate of a haploid sex-determining region after a transition to homothallism.</title>
        <authorList>
            <person name="Yamamoto K."/>
            <person name="Hamaji T."/>
            <person name="Kawai-Toyooka H."/>
            <person name="Matsuzaki R."/>
            <person name="Takahashi F."/>
            <person name="Nishimura Y."/>
            <person name="Kawachi M."/>
            <person name="Noguchi H."/>
            <person name="Minakuchi Y."/>
            <person name="Umen J.G."/>
            <person name="Toyoda A."/>
            <person name="Nozaki H."/>
        </authorList>
    </citation>
    <scope>NUCLEOTIDE SEQUENCE</scope>
    <source>
        <strain evidence="2">NIES-3786</strain>
    </source>
</reference>
<name>A0A8J4C0J3_9CHLO</name>
<evidence type="ECO:0000313" key="2">
    <source>
        <dbReference type="EMBL" id="GIL73034.1"/>
    </source>
</evidence>
<comment type="caution">
    <text evidence="2">The sequence shown here is derived from an EMBL/GenBank/DDBJ whole genome shotgun (WGS) entry which is preliminary data.</text>
</comment>
<dbReference type="OrthoDB" id="536225at2759"/>
<dbReference type="AlphaFoldDB" id="A0A8J4C0J3"/>
<protein>
    <submittedName>
        <fullName evidence="2">Uncharacterized protein</fullName>
    </submittedName>
</protein>
<sequence length="155" mass="17205">LQVTFSPILKTSTIVFRLLRSLRFTHMGKSKQKGKRKKSEFDTFFDKKEGSDEGWASGVSAMALDGNCPDISPTMAAGSTGMEIGDAPRCQVPKGTALRVQKVSMKNVRGQRTKAQKLRKNKKIEKATARADKEVVRMGSRTTHKQTKNSLKAIY</sequence>
<keyword evidence="3" id="KW-1185">Reference proteome</keyword>
<feature type="non-terminal residue" evidence="2">
    <location>
        <position position="1"/>
    </location>
</feature>
<accession>A0A8J4C0J3</accession>
<feature type="region of interest" description="Disordered" evidence="1">
    <location>
        <begin position="127"/>
        <end position="155"/>
    </location>
</feature>